<evidence type="ECO:0000313" key="3">
    <source>
        <dbReference type="EMBL" id="CAK0892917.1"/>
    </source>
</evidence>
<dbReference type="Pfam" id="PF00144">
    <property type="entry name" value="Beta-lactamase"/>
    <property type="match status" value="1"/>
</dbReference>
<reference evidence="3" key="1">
    <citation type="submission" date="2023-10" db="EMBL/GenBank/DDBJ databases">
        <authorList>
            <person name="Chen Y."/>
            <person name="Shah S."/>
            <person name="Dougan E. K."/>
            <person name="Thang M."/>
            <person name="Chan C."/>
        </authorList>
    </citation>
    <scope>NUCLEOTIDE SEQUENCE [LARGE SCALE GENOMIC DNA]</scope>
</reference>
<sequence length="565" mass="60333">MSVQTSLRCYQNVDAGEYPGFIFCVAKAGKLLHAEAYGHADTRATVPMRWDTLFRLYSQTKPVTVIAFMRLWEEGLVGLNDKVSKYIPAFKRLVVGQKARKPVSRAMTGCATSSRTPAAWASAPALGSTWTARIRRRSPNIDLCARVDRGEISSLEQWCSELAKVPLDFEPGAWWGYGYSSDILGRVAEVASGKPLDRLCRELVLEPLGMHDTAFAVPAAKAGRLASLYKFDPKAASGGPLLLCDAGGAGGAGAPSRGLLRVPMSESAWGLSTRPSAFLAGRQSPVLQGGGCVCSMAGGMVSSLSDYFRLGQMLLQEGSLDGVRVLRAETVQMLASDWLTREAGDRRAKDWCWGRVGVGYCPLGQIGVPHPHAPPRHHPGSKVGTLHWGGAGGSFYILNWDHQLMVLGYTGVVYDQYAQNGMVRAVFGGLRRGGARPLRSGGGPEGEPALTERKDTFVSNARDHPAEAGEDEAPRGLAPPARAAAVRKAPPRASGALGLASSGRRARRRSGSAMTHAQRCRPLAIALHACGLARSLPWRCSTGAAMPCLSDVGVMTGRQEHFSSG</sequence>
<evidence type="ECO:0000259" key="2">
    <source>
        <dbReference type="Pfam" id="PF00144"/>
    </source>
</evidence>
<dbReference type="PANTHER" id="PTHR43283">
    <property type="entry name" value="BETA-LACTAMASE-RELATED"/>
    <property type="match status" value="1"/>
</dbReference>
<dbReference type="EMBL" id="CAUYUJ010019683">
    <property type="protein sequence ID" value="CAK0892917.1"/>
    <property type="molecule type" value="Genomic_DNA"/>
</dbReference>
<gene>
    <name evidence="3" type="ORF">PCOR1329_LOCUS72435</name>
</gene>
<name>A0ABN9X5L0_9DINO</name>
<dbReference type="InterPro" id="IPR012338">
    <property type="entry name" value="Beta-lactam/transpept-like"/>
</dbReference>
<evidence type="ECO:0000313" key="4">
    <source>
        <dbReference type="Proteomes" id="UP001189429"/>
    </source>
</evidence>
<evidence type="ECO:0000256" key="1">
    <source>
        <dbReference type="SAM" id="MobiDB-lite"/>
    </source>
</evidence>
<feature type="compositionally biased region" description="Low complexity" evidence="1">
    <location>
        <begin position="475"/>
        <end position="503"/>
    </location>
</feature>
<dbReference type="Proteomes" id="UP001189429">
    <property type="component" value="Unassembled WGS sequence"/>
</dbReference>
<keyword evidence="4" id="KW-1185">Reference proteome</keyword>
<dbReference type="Gene3D" id="3.40.710.10">
    <property type="entry name" value="DD-peptidase/beta-lactamase superfamily"/>
    <property type="match status" value="2"/>
</dbReference>
<feature type="compositionally biased region" description="Basic and acidic residues" evidence="1">
    <location>
        <begin position="450"/>
        <end position="467"/>
    </location>
</feature>
<dbReference type="SUPFAM" id="SSF56601">
    <property type="entry name" value="beta-lactamase/transpeptidase-like"/>
    <property type="match status" value="1"/>
</dbReference>
<accession>A0ABN9X5L0</accession>
<organism evidence="3 4">
    <name type="scientific">Prorocentrum cordatum</name>
    <dbReference type="NCBI Taxonomy" id="2364126"/>
    <lineage>
        <taxon>Eukaryota</taxon>
        <taxon>Sar</taxon>
        <taxon>Alveolata</taxon>
        <taxon>Dinophyceae</taxon>
        <taxon>Prorocentrales</taxon>
        <taxon>Prorocentraceae</taxon>
        <taxon>Prorocentrum</taxon>
    </lineage>
</organism>
<dbReference type="PANTHER" id="PTHR43283:SF3">
    <property type="entry name" value="BETA-LACTAMASE FAMILY PROTEIN (AFU_ORTHOLOGUE AFUA_5G07500)"/>
    <property type="match status" value="1"/>
</dbReference>
<dbReference type="InterPro" id="IPR050789">
    <property type="entry name" value="Diverse_Enzym_Activities"/>
</dbReference>
<feature type="domain" description="Beta-lactamase-related" evidence="2">
    <location>
        <begin position="14"/>
        <end position="408"/>
    </location>
</feature>
<dbReference type="InterPro" id="IPR001466">
    <property type="entry name" value="Beta-lactam-related"/>
</dbReference>
<protein>
    <recommendedName>
        <fullName evidence="2">Beta-lactamase-related domain-containing protein</fullName>
    </recommendedName>
</protein>
<feature type="region of interest" description="Disordered" evidence="1">
    <location>
        <begin position="434"/>
        <end position="517"/>
    </location>
</feature>
<comment type="caution">
    <text evidence="3">The sequence shown here is derived from an EMBL/GenBank/DDBJ whole genome shotgun (WGS) entry which is preliminary data.</text>
</comment>
<proteinExistence type="predicted"/>